<comment type="caution">
    <text evidence="7">The sequence shown here is derived from an EMBL/GenBank/DDBJ whole genome shotgun (WGS) entry which is preliminary data.</text>
</comment>
<dbReference type="PROSITE" id="PS50975">
    <property type="entry name" value="ATP_GRASP"/>
    <property type="match status" value="1"/>
</dbReference>
<dbReference type="Pfam" id="PF02786">
    <property type="entry name" value="CPSase_L_D2"/>
    <property type="match status" value="1"/>
</dbReference>
<dbReference type="RefSeq" id="WP_225566585.1">
    <property type="nucleotide sequence ID" value="NZ_JAIXCQ010000013.1"/>
</dbReference>
<dbReference type="InterPro" id="IPR011761">
    <property type="entry name" value="ATP-grasp"/>
</dbReference>
<dbReference type="InterPro" id="IPR005479">
    <property type="entry name" value="CPAse_ATP-bd"/>
</dbReference>
<feature type="domain" description="ATP-grasp" evidence="6">
    <location>
        <begin position="111"/>
        <end position="329"/>
    </location>
</feature>
<evidence type="ECO:0000259" key="6">
    <source>
        <dbReference type="PROSITE" id="PS50975"/>
    </source>
</evidence>
<feature type="repeat" description="TPR" evidence="4">
    <location>
        <begin position="396"/>
        <end position="429"/>
    </location>
</feature>
<evidence type="ECO:0000313" key="7">
    <source>
        <dbReference type="EMBL" id="MCA5894854.1"/>
    </source>
</evidence>
<dbReference type="Proteomes" id="UP001319870">
    <property type="component" value="Unassembled WGS sequence"/>
</dbReference>
<dbReference type="InterPro" id="IPR019734">
    <property type="entry name" value="TPR_rpt"/>
</dbReference>
<evidence type="ECO:0000256" key="4">
    <source>
        <dbReference type="PROSITE-ProRule" id="PRU00339"/>
    </source>
</evidence>
<gene>
    <name evidence="7" type="ORF">LEP48_16070</name>
</gene>
<keyword evidence="3 5" id="KW-0067">ATP-binding</keyword>
<dbReference type="PROSITE" id="PS00867">
    <property type="entry name" value="CPSASE_2"/>
    <property type="match status" value="1"/>
</dbReference>
<keyword evidence="4" id="KW-0802">TPR repeat</keyword>
<evidence type="ECO:0000256" key="3">
    <source>
        <dbReference type="ARBA" id="ARBA00022840"/>
    </source>
</evidence>
<evidence type="ECO:0000256" key="5">
    <source>
        <dbReference type="PROSITE-ProRule" id="PRU00409"/>
    </source>
</evidence>
<dbReference type="SUPFAM" id="SSF56059">
    <property type="entry name" value="Glutathione synthetase ATP-binding domain-like"/>
    <property type="match status" value="1"/>
</dbReference>
<dbReference type="PANTHER" id="PTHR43585:SF2">
    <property type="entry name" value="ATP-GRASP ENZYME FSQD"/>
    <property type="match status" value="1"/>
</dbReference>
<reference evidence="7 8" key="1">
    <citation type="submission" date="2021-09" db="EMBL/GenBank/DDBJ databases">
        <title>Isoptericola luteus sp. nov., a novel bacterium isolated from Harbin, the capital city of Heilongjiang province.</title>
        <authorList>
            <person name="Li J."/>
        </authorList>
    </citation>
    <scope>NUCLEOTIDE SEQUENCE [LARGE SCALE GENOMIC DNA]</scope>
    <source>
        <strain evidence="7 8">NEAU-Y5</strain>
    </source>
</reference>
<name>A0ABS7ZIK6_9MICO</name>
<evidence type="ECO:0000313" key="8">
    <source>
        <dbReference type="Proteomes" id="UP001319870"/>
    </source>
</evidence>
<protein>
    <submittedName>
        <fullName evidence="7">ATP-grasp domain-containing protein</fullName>
    </submittedName>
</protein>
<keyword evidence="8" id="KW-1185">Reference proteome</keyword>
<accession>A0ABS7ZIK6</accession>
<keyword evidence="2 5" id="KW-0547">Nucleotide-binding</keyword>
<dbReference type="EMBL" id="JAIXCQ010000013">
    <property type="protein sequence ID" value="MCA5894854.1"/>
    <property type="molecule type" value="Genomic_DNA"/>
</dbReference>
<dbReference type="PROSITE" id="PS50005">
    <property type="entry name" value="TPR"/>
    <property type="match status" value="1"/>
</dbReference>
<dbReference type="Gene3D" id="3.30.470.20">
    <property type="entry name" value="ATP-grasp fold, B domain"/>
    <property type="match status" value="1"/>
</dbReference>
<dbReference type="PANTHER" id="PTHR43585">
    <property type="entry name" value="FUMIPYRROLE BIOSYNTHESIS PROTEIN C"/>
    <property type="match status" value="1"/>
</dbReference>
<sequence length="439" mass="49208">MSEPDGRTRNVFVLGMTDLQRKELESMRHAARYSFHSLLDYDTLVRDTDYDFDELLDQARTELAAFSGPVDAIVCHWDFPSSLLAPILAHEHDIPAPSVTSMLKCEHKYWSRLEQQQSVPEVVPGFAAFDPFADDALEQVDLTYPFWVKPVKAHSSNLGFEIHDEKEFAAALGEIRAEITDVGDAFNQVLRRVDLPESLHGAGGNTCLAEEVITGIQIAPEGVVAQGRFSVHGIVDMHRDASGHSIDHLDYPAVTVPAEVQQRMVDVAERFLRHIDYDDGAFNVEYMWDPETDRLRLIEVNTRISQSHTELFLKVDGTSNHEVAIDVALGRTPRMPHREGPFAVAGQWHLFHDKDAIVRSVPGEADLAALEQAMPDTQVTLQVQPGDRLSELPHQDSYRFRLGSVYLGADDHDQLAARFRQAVDLLPFELEPVTEEDAG</sequence>
<evidence type="ECO:0000256" key="1">
    <source>
        <dbReference type="ARBA" id="ARBA00022598"/>
    </source>
</evidence>
<dbReference type="InterPro" id="IPR052032">
    <property type="entry name" value="ATP-dep_AA_Ligase"/>
</dbReference>
<keyword evidence="1" id="KW-0436">Ligase</keyword>
<evidence type="ECO:0000256" key="2">
    <source>
        <dbReference type="ARBA" id="ARBA00022741"/>
    </source>
</evidence>
<organism evidence="7 8">
    <name type="scientific">Isoptericola luteus</name>
    <dbReference type="NCBI Taxonomy" id="2879484"/>
    <lineage>
        <taxon>Bacteria</taxon>
        <taxon>Bacillati</taxon>
        <taxon>Actinomycetota</taxon>
        <taxon>Actinomycetes</taxon>
        <taxon>Micrococcales</taxon>
        <taxon>Promicromonosporaceae</taxon>
        <taxon>Isoptericola</taxon>
    </lineage>
</organism>
<proteinExistence type="predicted"/>